<dbReference type="Gene3D" id="3.30.2090.10">
    <property type="entry name" value="Multidrug efflux transporter AcrB TolC docking domain, DN and DC subdomains"/>
    <property type="match status" value="1"/>
</dbReference>
<gene>
    <name evidence="2" type="ORF">FVR03_09270</name>
</gene>
<dbReference type="Proteomes" id="UP000321926">
    <property type="component" value="Unassembled WGS sequence"/>
</dbReference>
<dbReference type="EMBL" id="VRTY01000028">
    <property type="protein sequence ID" value="TXK47572.1"/>
    <property type="molecule type" value="Genomic_DNA"/>
</dbReference>
<organism evidence="2 3">
    <name type="scientific">Pontibacter qinzhouensis</name>
    <dbReference type="NCBI Taxonomy" id="2603253"/>
    <lineage>
        <taxon>Bacteria</taxon>
        <taxon>Pseudomonadati</taxon>
        <taxon>Bacteroidota</taxon>
        <taxon>Cytophagia</taxon>
        <taxon>Cytophagales</taxon>
        <taxon>Hymenobacteraceae</taxon>
        <taxon>Pontibacter</taxon>
    </lineage>
</organism>
<accession>A0A5C8KA54</accession>
<reference evidence="2 3" key="1">
    <citation type="submission" date="2019-08" db="EMBL/GenBank/DDBJ databases">
        <authorList>
            <person name="Shi S."/>
        </authorList>
    </citation>
    <scope>NUCLEOTIDE SEQUENCE [LARGE SCALE GENOMIC DNA]</scope>
    <source>
        <strain evidence="2 3">GY10130</strain>
    </source>
</reference>
<dbReference type="InterPro" id="IPR027463">
    <property type="entry name" value="AcrB_DN_DC_subdom"/>
</dbReference>
<name>A0A5C8KA54_9BACT</name>
<protein>
    <submittedName>
        <fullName evidence="2">Uncharacterized protein</fullName>
    </submittedName>
</protein>
<keyword evidence="1" id="KW-0472">Membrane</keyword>
<comment type="caution">
    <text evidence="2">The sequence shown here is derived from an EMBL/GenBank/DDBJ whole genome shotgun (WGS) entry which is preliminary data.</text>
</comment>
<evidence type="ECO:0000313" key="3">
    <source>
        <dbReference type="Proteomes" id="UP000321926"/>
    </source>
</evidence>
<proteinExistence type="predicted"/>
<dbReference type="RefSeq" id="WP_147921465.1">
    <property type="nucleotide sequence ID" value="NZ_VRTY01000028.1"/>
</dbReference>
<keyword evidence="1" id="KW-0812">Transmembrane</keyword>
<feature type="transmembrane region" description="Helical" evidence="1">
    <location>
        <begin position="33"/>
        <end position="51"/>
    </location>
</feature>
<evidence type="ECO:0000313" key="2">
    <source>
        <dbReference type="EMBL" id="TXK47572.1"/>
    </source>
</evidence>
<keyword evidence="3" id="KW-1185">Reference proteome</keyword>
<dbReference type="AlphaFoldDB" id="A0A5C8KA54"/>
<evidence type="ECO:0000256" key="1">
    <source>
        <dbReference type="SAM" id="Phobius"/>
    </source>
</evidence>
<keyword evidence="1" id="KW-1133">Transmembrane helix</keyword>
<dbReference type="OrthoDB" id="9798415at2"/>
<sequence length="64" mass="7407">MGRQQYNVRIDAEFKSVEEIKQIVIRNTRQGGLTFSTLITLVFVPVMYAIFHLKRKHKVSLLSG</sequence>